<dbReference type="EMBL" id="LXER01000011">
    <property type="protein sequence ID" value="OAT32749.1"/>
    <property type="molecule type" value="Genomic_DNA"/>
</dbReference>
<dbReference type="InterPro" id="IPR051455">
    <property type="entry name" value="Bact_solute-bind_prot3"/>
</dbReference>
<evidence type="ECO:0000256" key="4">
    <source>
        <dbReference type="SAM" id="SignalP"/>
    </source>
</evidence>
<protein>
    <submittedName>
        <fullName evidence="6">Periplasmic binding component of a glutamate/aspartate transporter</fullName>
    </submittedName>
</protein>
<proteinExistence type="inferred from homology"/>
<dbReference type="InterPro" id="IPR001638">
    <property type="entry name" value="Solute-binding_3/MltF_N"/>
</dbReference>
<dbReference type="GO" id="GO:0030288">
    <property type="term" value="C:outer membrane-bounded periplasmic space"/>
    <property type="evidence" value="ECO:0007669"/>
    <property type="project" value="TreeGrafter"/>
</dbReference>
<evidence type="ECO:0000256" key="3">
    <source>
        <dbReference type="ARBA" id="ARBA00022729"/>
    </source>
</evidence>
<keyword evidence="3 4" id="KW-0732">Signal</keyword>
<keyword evidence="7" id="KW-1185">Reference proteome</keyword>
<dbReference type="GO" id="GO:0005576">
    <property type="term" value="C:extracellular region"/>
    <property type="evidence" value="ECO:0007669"/>
    <property type="project" value="TreeGrafter"/>
</dbReference>
<dbReference type="Gene3D" id="3.40.190.10">
    <property type="entry name" value="Periplasmic binding protein-like II"/>
    <property type="match status" value="2"/>
</dbReference>
<dbReference type="AlphaFoldDB" id="A0A1B7ISF8"/>
<dbReference type="Pfam" id="PF00497">
    <property type="entry name" value="SBP_bac_3"/>
    <property type="match status" value="1"/>
</dbReference>
<name>A0A1B7ISF8_9ENTR</name>
<dbReference type="PANTHER" id="PTHR30085:SF2">
    <property type="entry name" value="GLUTAMATE_ASPARTATE IMPORT SOLUTE-BINDING PROTEIN"/>
    <property type="match status" value="1"/>
</dbReference>
<gene>
    <name evidence="6" type="ORF">M975_1186</name>
</gene>
<organism evidence="6 7">
    <name type="scientific">Buttiauxella brennerae ATCC 51605</name>
    <dbReference type="NCBI Taxonomy" id="1354251"/>
    <lineage>
        <taxon>Bacteria</taxon>
        <taxon>Pseudomonadati</taxon>
        <taxon>Pseudomonadota</taxon>
        <taxon>Gammaproteobacteria</taxon>
        <taxon>Enterobacterales</taxon>
        <taxon>Enterobacteriaceae</taxon>
        <taxon>Buttiauxella</taxon>
    </lineage>
</organism>
<dbReference type="PATRIC" id="fig|1354251.4.peg.1216"/>
<dbReference type="Proteomes" id="UP000078410">
    <property type="component" value="Unassembled WGS sequence"/>
</dbReference>
<evidence type="ECO:0000259" key="5">
    <source>
        <dbReference type="SMART" id="SM00062"/>
    </source>
</evidence>
<dbReference type="SUPFAM" id="SSF53850">
    <property type="entry name" value="Periplasmic binding protein-like II"/>
    <property type="match status" value="1"/>
</dbReference>
<sequence>MITVNLKKLMKKKYMLNYLLSLLLVCYASLVQAETNMPTLERISQNKIINIGYRDAAPYSYKTSDGHVVGYVIELCKDVTKALKKNLHINDLVVNYIPVPITMRTTMLNHNIIDMDCSVNTDTAKRESVVLFSRHYLSVYTRFGTRSGNTIYSIADLTGKTTSVTKGTSDLIEINILNREQQLNLLLLSLPTMNESFEAMSTHKSFATAINEVSLKQLIESSEDPKAYQMSELTLGKPLDLGIMLRHDDIAFKKIVDEALSARFKRDDFREFYEQWFNSKLPGKNINLHMPLTPELYRYLIK</sequence>
<dbReference type="SMART" id="SM00062">
    <property type="entry name" value="PBPb"/>
    <property type="match status" value="1"/>
</dbReference>
<dbReference type="GO" id="GO:0006865">
    <property type="term" value="P:amino acid transport"/>
    <property type="evidence" value="ECO:0007669"/>
    <property type="project" value="TreeGrafter"/>
</dbReference>
<evidence type="ECO:0000256" key="2">
    <source>
        <dbReference type="ARBA" id="ARBA00022448"/>
    </source>
</evidence>
<evidence type="ECO:0000313" key="7">
    <source>
        <dbReference type="Proteomes" id="UP000078410"/>
    </source>
</evidence>
<dbReference type="OrthoDB" id="7240770at2"/>
<reference evidence="6 7" key="1">
    <citation type="submission" date="2016-04" db="EMBL/GenBank/DDBJ databases">
        <title>ATOL: Assembling a taxonomically balanced genome-scale reconstruction of the evolutionary history of the Enterobacteriaceae.</title>
        <authorList>
            <person name="Plunkett G.III."/>
            <person name="Neeno-Eckwall E.C."/>
            <person name="Glasner J.D."/>
            <person name="Perna N.T."/>
        </authorList>
    </citation>
    <scope>NUCLEOTIDE SEQUENCE [LARGE SCALE GENOMIC DNA]</scope>
    <source>
        <strain evidence="6 7">ATCC 51605</strain>
    </source>
</reference>
<feature type="domain" description="Solute-binding protein family 3/N-terminal" evidence="5">
    <location>
        <begin position="48"/>
        <end position="280"/>
    </location>
</feature>
<feature type="chain" id="PRO_5008594393" evidence="4">
    <location>
        <begin position="34"/>
        <end position="302"/>
    </location>
</feature>
<comment type="caution">
    <text evidence="6">The sequence shown here is derived from an EMBL/GenBank/DDBJ whole genome shotgun (WGS) entry which is preliminary data.</text>
</comment>
<comment type="similarity">
    <text evidence="1">Belongs to the bacterial solute-binding protein 3 family.</text>
</comment>
<evidence type="ECO:0000256" key="1">
    <source>
        <dbReference type="ARBA" id="ARBA00010333"/>
    </source>
</evidence>
<keyword evidence="2" id="KW-0813">Transport</keyword>
<feature type="signal peptide" evidence="4">
    <location>
        <begin position="1"/>
        <end position="33"/>
    </location>
</feature>
<dbReference type="PANTHER" id="PTHR30085">
    <property type="entry name" value="AMINO ACID ABC TRANSPORTER PERMEASE"/>
    <property type="match status" value="1"/>
</dbReference>
<accession>A0A1B7ISF8</accession>
<evidence type="ECO:0000313" key="6">
    <source>
        <dbReference type="EMBL" id="OAT32749.1"/>
    </source>
</evidence>